<dbReference type="OrthoDB" id="1363133at2"/>
<dbReference type="EMBL" id="FNYA01000006">
    <property type="protein sequence ID" value="SEJ11332.1"/>
    <property type="molecule type" value="Genomic_DNA"/>
</dbReference>
<organism evidence="2 3">
    <name type="scientific">Flavobacterium terrigena</name>
    <dbReference type="NCBI Taxonomy" id="402734"/>
    <lineage>
        <taxon>Bacteria</taxon>
        <taxon>Pseudomonadati</taxon>
        <taxon>Bacteroidota</taxon>
        <taxon>Flavobacteriia</taxon>
        <taxon>Flavobacteriales</taxon>
        <taxon>Flavobacteriaceae</taxon>
        <taxon>Flavobacterium</taxon>
    </lineage>
</organism>
<keyword evidence="3" id="KW-1185">Reference proteome</keyword>
<sequence>MKTKIKTIYKQAERFAELTNKAIVSGNISRAKKLLNIAENLLVSGSKETKEVISTVYIYSVSTFMEIRHCSISNLFPKTLKAEYVKQINAISA</sequence>
<evidence type="ECO:0000313" key="2">
    <source>
        <dbReference type="EMBL" id="SEJ11332.1"/>
    </source>
</evidence>
<dbReference type="STRING" id="402734.SAMN05660918_2412"/>
<dbReference type="InterPro" id="IPR056091">
    <property type="entry name" value="DUF7674"/>
</dbReference>
<evidence type="ECO:0000259" key="1">
    <source>
        <dbReference type="Pfam" id="PF24722"/>
    </source>
</evidence>
<feature type="domain" description="DUF7674" evidence="1">
    <location>
        <begin position="7"/>
        <end position="88"/>
    </location>
</feature>
<evidence type="ECO:0000313" key="3">
    <source>
        <dbReference type="Proteomes" id="UP000199702"/>
    </source>
</evidence>
<protein>
    <recommendedName>
        <fullName evidence="1">DUF7674 domain-containing protein</fullName>
    </recommendedName>
</protein>
<accession>A0A1H6WFP6</accession>
<reference evidence="3" key="1">
    <citation type="submission" date="2016-10" db="EMBL/GenBank/DDBJ databases">
        <authorList>
            <person name="Varghese N."/>
            <person name="Submissions S."/>
        </authorList>
    </citation>
    <scope>NUCLEOTIDE SEQUENCE [LARGE SCALE GENOMIC DNA]</scope>
    <source>
        <strain evidence="3">DSM 17934</strain>
    </source>
</reference>
<dbReference type="Proteomes" id="UP000199702">
    <property type="component" value="Unassembled WGS sequence"/>
</dbReference>
<dbReference type="Pfam" id="PF24722">
    <property type="entry name" value="DUF7674"/>
    <property type="match status" value="1"/>
</dbReference>
<gene>
    <name evidence="2" type="ORF">SAMN05660918_2412</name>
</gene>
<dbReference type="AlphaFoldDB" id="A0A1H6WFP6"/>
<name>A0A1H6WFP6_9FLAO</name>
<dbReference type="RefSeq" id="WP_091313780.1">
    <property type="nucleotide sequence ID" value="NZ_CBCSJU010000001.1"/>
</dbReference>
<proteinExistence type="predicted"/>